<keyword evidence="1" id="KW-0732">Signal</keyword>
<dbReference type="InParanoid" id="A0A316V9U5"/>
<protein>
    <submittedName>
        <fullName evidence="2">Uncharacterized protein</fullName>
    </submittedName>
</protein>
<organism evidence="2 3">
    <name type="scientific">Meira miltonrushii</name>
    <dbReference type="NCBI Taxonomy" id="1280837"/>
    <lineage>
        <taxon>Eukaryota</taxon>
        <taxon>Fungi</taxon>
        <taxon>Dikarya</taxon>
        <taxon>Basidiomycota</taxon>
        <taxon>Ustilaginomycotina</taxon>
        <taxon>Exobasidiomycetes</taxon>
        <taxon>Exobasidiales</taxon>
        <taxon>Brachybasidiaceae</taxon>
        <taxon>Meira</taxon>
    </lineage>
</organism>
<keyword evidence="3" id="KW-1185">Reference proteome</keyword>
<dbReference type="EMBL" id="KZ819604">
    <property type="protein sequence ID" value="PWN33828.1"/>
    <property type="molecule type" value="Genomic_DNA"/>
</dbReference>
<evidence type="ECO:0000313" key="3">
    <source>
        <dbReference type="Proteomes" id="UP000245771"/>
    </source>
</evidence>
<name>A0A316V9U5_9BASI</name>
<gene>
    <name evidence="2" type="ORF">FA14DRAFT_156508</name>
</gene>
<dbReference type="RefSeq" id="XP_025354130.1">
    <property type="nucleotide sequence ID" value="XM_025497833.1"/>
</dbReference>
<dbReference type="GeneID" id="37019614"/>
<feature type="chain" id="PRO_5016403188" evidence="1">
    <location>
        <begin position="24"/>
        <end position="116"/>
    </location>
</feature>
<accession>A0A316V9U5</accession>
<dbReference type="AlphaFoldDB" id="A0A316V9U5"/>
<sequence>MWCVQVFCLVFLATSCLLCSAEGGPFGMVKVKSKGVQIKHAPQASSLHDQVIHHAKEGIEHQKESKSILKSRRTREAHRQAALYHKQESQKVHQQIENKVPYGVEGFQFHQTDVSR</sequence>
<dbReference type="Proteomes" id="UP000245771">
    <property type="component" value="Unassembled WGS sequence"/>
</dbReference>
<evidence type="ECO:0000256" key="1">
    <source>
        <dbReference type="SAM" id="SignalP"/>
    </source>
</evidence>
<evidence type="ECO:0000313" key="2">
    <source>
        <dbReference type="EMBL" id="PWN33828.1"/>
    </source>
</evidence>
<feature type="signal peptide" evidence="1">
    <location>
        <begin position="1"/>
        <end position="23"/>
    </location>
</feature>
<reference evidence="2 3" key="1">
    <citation type="journal article" date="2018" name="Mol. Biol. Evol.">
        <title>Broad Genomic Sampling Reveals a Smut Pathogenic Ancestry of the Fungal Clade Ustilaginomycotina.</title>
        <authorList>
            <person name="Kijpornyongpan T."/>
            <person name="Mondo S.J."/>
            <person name="Barry K."/>
            <person name="Sandor L."/>
            <person name="Lee J."/>
            <person name="Lipzen A."/>
            <person name="Pangilinan J."/>
            <person name="LaButti K."/>
            <person name="Hainaut M."/>
            <person name="Henrissat B."/>
            <person name="Grigoriev I.V."/>
            <person name="Spatafora J.W."/>
            <person name="Aime M.C."/>
        </authorList>
    </citation>
    <scope>NUCLEOTIDE SEQUENCE [LARGE SCALE GENOMIC DNA]</scope>
    <source>
        <strain evidence="2 3">MCA 3882</strain>
    </source>
</reference>
<proteinExistence type="predicted"/>